<feature type="region of interest" description="Disordered" evidence="1">
    <location>
        <begin position="1"/>
        <end position="99"/>
    </location>
</feature>
<dbReference type="EMBL" id="HBUF01614462">
    <property type="protein sequence ID" value="CAG6779534.1"/>
    <property type="molecule type" value="Transcribed_RNA"/>
</dbReference>
<evidence type="ECO:0000259" key="2">
    <source>
        <dbReference type="SMART" id="SM01257"/>
    </source>
</evidence>
<feature type="region of interest" description="Disordered" evidence="1">
    <location>
        <begin position="291"/>
        <end position="313"/>
    </location>
</feature>
<dbReference type="PANTHER" id="PTHR17469">
    <property type="entry name" value="SPERM SPECIFIC ANTIGEN 2-RELATED"/>
    <property type="match status" value="1"/>
</dbReference>
<sequence>MSLASGDIVNGTTSISGGDARRSSGFNDSVRFSDPAVNPSGLSSGFTVPSVFVQTESSSAGGDMARSSARDGENERPAQLNLLPDMNKGSSPRNKSPVTVQEWVDSLPLETPPRVEDEPILPIVNIENDVEHDNLTLGAEATLMCQAVTGVPTCVSPSPKSVNNNVNANCEVSDAGSHDSVDSFLEARKADPETILLNLGFGGSTSNSSYSDTGRIPQRFLQPSKLDGIAIENFLKHQQLLVHSYESGLGGYRGLTGLNSRSPSEPESNRTFPLGANQILHRSEDHGKAAGLRARDFLSGSRSDTVGSRPAFS</sequence>
<dbReference type="Pfam" id="PF14722">
    <property type="entry name" value="KRAP_IP3R_bind"/>
    <property type="match status" value="1"/>
</dbReference>
<dbReference type="AlphaFoldDB" id="A0A8D9F7T6"/>
<protein>
    <recommendedName>
        <fullName evidence="2">ITPR-interacting domain-containing protein</fullName>
    </recommendedName>
</protein>
<feature type="compositionally biased region" description="Polar residues" evidence="1">
    <location>
        <begin position="88"/>
        <end position="99"/>
    </location>
</feature>
<organism evidence="3">
    <name type="scientific">Cacopsylla melanoneura</name>
    <dbReference type="NCBI Taxonomy" id="428564"/>
    <lineage>
        <taxon>Eukaryota</taxon>
        <taxon>Metazoa</taxon>
        <taxon>Ecdysozoa</taxon>
        <taxon>Arthropoda</taxon>
        <taxon>Hexapoda</taxon>
        <taxon>Insecta</taxon>
        <taxon>Pterygota</taxon>
        <taxon>Neoptera</taxon>
        <taxon>Paraneoptera</taxon>
        <taxon>Hemiptera</taxon>
        <taxon>Sternorrhyncha</taxon>
        <taxon>Psylloidea</taxon>
        <taxon>Psyllidae</taxon>
        <taxon>Psyllinae</taxon>
        <taxon>Cacopsylla</taxon>
    </lineage>
</organism>
<dbReference type="SMART" id="SM01257">
    <property type="entry name" value="KRAP_IP3R_bind"/>
    <property type="match status" value="1"/>
</dbReference>
<dbReference type="GO" id="GO:0005102">
    <property type="term" value="F:signaling receptor binding"/>
    <property type="evidence" value="ECO:0007669"/>
    <property type="project" value="InterPro"/>
</dbReference>
<feature type="domain" description="ITPR-interacting" evidence="2">
    <location>
        <begin position="164"/>
        <end position="301"/>
    </location>
</feature>
<evidence type="ECO:0000313" key="3">
    <source>
        <dbReference type="EMBL" id="CAG6779534.1"/>
    </source>
</evidence>
<dbReference type="PANTHER" id="PTHR17469:SF15">
    <property type="entry name" value="ITPR-INTERACTING DOMAIN-CONTAINING PROTEIN"/>
    <property type="match status" value="1"/>
</dbReference>
<feature type="compositionally biased region" description="Polar residues" evidence="1">
    <location>
        <begin position="40"/>
        <end position="60"/>
    </location>
</feature>
<dbReference type="InterPro" id="IPR029325">
    <property type="entry name" value="ITPR-bd"/>
</dbReference>
<dbReference type="InterPro" id="IPR043444">
    <property type="entry name" value="TESPA1-like"/>
</dbReference>
<proteinExistence type="predicted"/>
<accession>A0A8D9F7T6</accession>
<name>A0A8D9F7T6_9HEMI</name>
<evidence type="ECO:0000256" key="1">
    <source>
        <dbReference type="SAM" id="MobiDB-lite"/>
    </source>
</evidence>
<reference evidence="3" key="1">
    <citation type="submission" date="2021-05" db="EMBL/GenBank/DDBJ databases">
        <authorList>
            <person name="Alioto T."/>
            <person name="Alioto T."/>
            <person name="Gomez Garrido J."/>
        </authorList>
    </citation>
    <scope>NUCLEOTIDE SEQUENCE</scope>
</reference>